<evidence type="ECO:0000256" key="1">
    <source>
        <dbReference type="ARBA" id="ARBA00002598"/>
    </source>
</evidence>
<dbReference type="AlphaFoldDB" id="E9B261"/>
<sequence>MGFSVTVLPPEAALPLTYRALCVGFCGSFTTCSSWIVKAMVQDTVAETFEHLFIGSAMPLVLFLWGRDCGCGVRWCGEHIIGSPCETWPLHRSLLRAVDAVFLVLVFLASILAPVLVQVYINTGGIRAISTDSVRMVVLAPAGAVTRFVLSVYLNKKACAAQFPLGTLAANLLGVLLAIIMYNMEVNHVSCEWCIAVQHGICEALSTVSSAASELVSFYGSGRILLAYVYALASVGCGALIAGVGRPQLYHRAVS</sequence>
<dbReference type="OMA" id="CAAQFPL"/>
<comment type="subcellular location">
    <subcellularLocation>
        <location evidence="2">Cell membrane</location>
        <topology evidence="2">Multi-pass membrane protein</topology>
    </subcellularLocation>
</comment>
<evidence type="ECO:0000256" key="7">
    <source>
        <dbReference type="ARBA" id="ARBA00035120"/>
    </source>
</evidence>
<evidence type="ECO:0000256" key="3">
    <source>
        <dbReference type="ARBA" id="ARBA00022475"/>
    </source>
</evidence>
<evidence type="ECO:0008006" key="12">
    <source>
        <dbReference type="Google" id="ProtNLM"/>
    </source>
</evidence>
<dbReference type="GO" id="GO:1903425">
    <property type="term" value="F:fluoride transmembrane transporter activity"/>
    <property type="evidence" value="ECO:0007669"/>
    <property type="project" value="TreeGrafter"/>
</dbReference>
<dbReference type="Pfam" id="PF02537">
    <property type="entry name" value="CRCB"/>
    <property type="match status" value="1"/>
</dbReference>
<evidence type="ECO:0000256" key="5">
    <source>
        <dbReference type="ARBA" id="ARBA00022989"/>
    </source>
</evidence>
<organism evidence="10 11">
    <name type="scientific">Leishmania mexicana (strain MHOM/GT/2001/U1103)</name>
    <dbReference type="NCBI Taxonomy" id="929439"/>
    <lineage>
        <taxon>Eukaryota</taxon>
        <taxon>Discoba</taxon>
        <taxon>Euglenozoa</taxon>
        <taxon>Kinetoplastea</taxon>
        <taxon>Metakinetoplastina</taxon>
        <taxon>Trypanosomatida</taxon>
        <taxon>Trypanosomatidae</taxon>
        <taxon>Leishmaniinae</taxon>
        <taxon>Leishmania</taxon>
    </lineage>
</organism>
<dbReference type="GeneID" id="13453309"/>
<dbReference type="GO" id="GO:0005886">
    <property type="term" value="C:plasma membrane"/>
    <property type="evidence" value="ECO:0007669"/>
    <property type="project" value="UniProtKB-SubCell"/>
</dbReference>
<evidence type="ECO:0000313" key="11">
    <source>
        <dbReference type="Proteomes" id="UP000007259"/>
    </source>
</evidence>
<dbReference type="PhylomeDB" id="E9B261"/>
<protein>
    <recommendedName>
        <fullName evidence="12">CrcB-like protein</fullName>
    </recommendedName>
</protein>
<keyword evidence="6 9" id="KW-0472">Membrane</keyword>
<gene>
    <name evidence="10" type="ORF">LMXM_30_2620</name>
</gene>
<evidence type="ECO:0000313" key="10">
    <source>
        <dbReference type="EMBL" id="CBZ29320.1"/>
    </source>
</evidence>
<keyword evidence="5 9" id="KW-1133">Transmembrane helix</keyword>
<evidence type="ECO:0000256" key="2">
    <source>
        <dbReference type="ARBA" id="ARBA00004651"/>
    </source>
</evidence>
<evidence type="ECO:0000256" key="6">
    <source>
        <dbReference type="ARBA" id="ARBA00023136"/>
    </source>
</evidence>
<dbReference type="OrthoDB" id="409792at2759"/>
<feature type="transmembrane region" description="Helical" evidence="9">
    <location>
        <begin position="225"/>
        <end position="245"/>
    </location>
</feature>
<dbReference type="VEuPathDB" id="TriTrypDB:LmxM.30.2620"/>
<evidence type="ECO:0000256" key="4">
    <source>
        <dbReference type="ARBA" id="ARBA00022692"/>
    </source>
</evidence>
<reference evidence="10 11" key="1">
    <citation type="journal article" date="2011" name="Genome Res.">
        <title>Chromosome and gene copy number variation allow major structural change between species and strains of Leishmania.</title>
        <authorList>
            <person name="Rogers M.B."/>
            <person name="Hilley J.D."/>
            <person name="Dickens N.J."/>
            <person name="Wilkes J."/>
            <person name="Bates P.A."/>
            <person name="Depledge D.P."/>
            <person name="Harris D."/>
            <person name="Her Y."/>
            <person name="Herzyk P."/>
            <person name="Imamura H."/>
            <person name="Otto T.D."/>
            <person name="Sanders M."/>
            <person name="Seeger K."/>
            <person name="Dujardin J.C."/>
            <person name="Berriman M."/>
            <person name="Smith D.F."/>
            <person name="Hertz-Fowler C."/>
            <person name="Mottram J.C."/>
        </authorList>
    </citation>
    <scope>NUCLEOTIDE SEQUENCE [LARGE SCALE GENOMIC DNA]</scope>
    <source>
        <strain evidence="10 11">MHOM/GT/2001/U1103</strain>
    </source>
</reference>
<accession>E9B261</accession>
<dbReference type="PANTHER" id="PTHR28259">
    <property type="entry name" value="FLUORIDE EXPORT PROTEIN 1-RELATED"/>
    <property type="match status" value="1"/>
</dbReference>
<name>E9B261_LEIMU</name>
<evidence type="ECO:0000256" key="9">
    <source>
        <dbReference type="SAM" id="Phobius"/>
    </source>
</evidence>
<evidence type="ECO:0000256" key="8">
    <source>
        <dbReference type="ARBA" id="ARBA00035585"/>
    </source>
</evidence>
<feature type="transmembrane region" description="Helical" evidence="9">
    <location>
        <begin position="161"/>
        <end position="182"/>
    </location>
</feature>
<keyword evidence="4 9" id="KW-0812">Transmembrane</keyword>
<feature type="transmembrane region" description="Helical" evidence="9">
    <location>
        <begin position="100"/>
        <end position="121"/>
    </location>
</feature>
<dbReference type="Proteomes" id="UP000007259">
    <property type="component" value="Chromosome 30"/>
</dbReference>
<dbReference type="EMBL" id="FR799583">
    <property type="protein sequence ID" value="CBZ29320.1"/>
    <property type="molecule type" value="Genomic_DNA"/>
</dbReference>
<comment type="similarity">
    <text evidence="7">Belongs to the fluoride channel Fluc/FEX (TC 1.A.43) family.</text>
</comment>
<feature type="transmembrane region" description="Helical" evidence="9">
    <location>
        <begin position="133"/>
        <end position="154"/>
    </location>
</feature>
<comment type="catalytic activity">
    <reaction evidence="8">
        <text>fluoride(in) = fluoride(out)</text>
        <dbReference type="Rhea" id="RHEA:76159"/>
        <dbReference type="ChEBI" id="CHEBI:17051"/>
    </reaction>
    <physiologicalReaction direction="left-to-right" evidence="8">
        <dbReference type="Rhea" id="RHEA:76160"/>
    </physiologicalReaction>
</comment>
<comment type="function">
    <text evidence="1">Fluoride channel required for the rapid expulsion of cytoplasmic fluoride.</text>
</comment>
<keyword evidence="3" id="KW-1003">Cell membrane</keyword>
<dbReference type="PANTHER" id="PTHR28259:SF1">
    <property type="entry name" value="FLUORIDE EXPORT PROTEIN 1-RELATED"/>
    <property type="match status" value="1"/>
</dbReference>
<keyword evidence="11" id="KW-1185">Reference proteome</keyword>
<dbReference type="KEGG" id="lmi:LMXM_30_2620"/>
<dbReference type="RefSeq" id="XP_003877780.1">
    <property type="nucleotide sequence ID" value="XM_003877731.1"/>
</dbReference>
<dbReference type="InterPro" id="IPR003691">
    <property type="entry name" value="FluC"/>
</dbReference>
<proteinExistence type="inferred from homology"/>